<reference evidence="3 4" key="1">
    <citation type="submission" date="2019-04" db="EMBL/GenBank/DDBJ databases">
        <title>Mesorhizobium composti sp. nov., isolated from compost.</title>
        <authorList>
            <person name="Lin S.-Y."/>
            <person name="Hameed A."/>
            <person name="Hsieh Y.-T."/>
            <person name="Young C.-C."/>
        </authorList>
    </citation>
    <scope>NUCLEOTIDE SEQUENCE [LARGE SCALE GENOMIC DNA]</scope>
    <source>
        <strain evidence="3 4">CC-YTH430</strain>
    </source>
</reference>
<dbReference type="InterPro" id="IPR051043">
    <property type="entry name" value="Sulfatase_Mod_Factor_Kinase"/>
</dbReference>
<feature type="signal peptide" evidence="1">
    <location>
        <begin position="1"/>
        <end position="17"/>
    </location>
</feature>
<comment type="caution">
    <text evidence="3">The sequence shown here is derived from an EMBL/GenBank/DDBJ whole genome shotgun (WGS) entry which is preliminary data.</text>
</comment>
<dbReference type="InterPro" id="IPR016187">
    <property type="entry name" value="CTDL_fold"/>
</dbReference>
<gene>
    <name evidence="3" type="ORF">E6C48_17980</name>
</gene>
<evidence type="ECO:0000259" key="2">
    <source>
        <dbReference type="Pfam" id="PF03781"/>
    </source>
</evidence>
<keyword evidence="4" id="KW-1185">Reference proteome</keyword>
<dbReference type="RefSeq" id="WP_136359555.1">
    <property type="nucleotide sequence ID" value="NZ_SSNY01000011.1"/>
</dbReference>
<dbReference type="EMBL" id="SSNY01000011">
    <property type="protein sequence ID" value="THF55517.1"/>
    <property type="molecule type" value="Genomic_DNA"/>
</dbReference>
<evidence type="ECO:0000313" key="3">
    <source>
        <dbReference type="EMBL" id="THF55517.1"/>
    </source>
</evidence>
<dbReference type="InterPro" id="IPR042095">
    <property type="entry name" value="SUMF_sf"/>
</dbReference>
<keyword evidence="1" id="KW-0732">Signal</keyword>
<name>A0ABY2Q436_9HYPH</name>
<evidence type="ECO:0000313" key="4">
    <source>
        <dbReference type="Proteomes" id="UP000306441"/>
    </source>
</evidence>
<sequence>MKARVPASIAFVAAALAAATSTLSIVQHSGRAPVAARLAPVETVTVVPGTFSFRLPGEYLQAGRPVDAPTRIVSFQAGFEVMKYQVGAGDYARCVTDGACEAANGNATGDTPVTGVSYRDAEAYAAWLSRRTGESWRLPTDEEWSFAAAERLHDDALGLADDGNPAIRWLARYRSEAAGKAERDPQPKPRGHFGANSKGVFDIGGNVWEWTSTCYVNAALRADATVEQSVENCGVRVADGRHRGYMSTFIRDGKSGGCAAGLAPDNLGIRLVRDSPSSVAVLKWLRAKRAG</sequence>
<protein>
    <submittedName>
        <fullName evidence="3">Formylglycine-generating enzyme family protein</fullName>
    </submittedName>
</protein>
<accession>A0ABY2Q436</accession>
<organism evidence="3 4">
    <name type="scientific">Ollibium composti</name>
    <dbReference type="NCBI Taxonomy" id="2675109"/>
    <lineage>
        <taxon>Bacteria</taxon>
        <taxon>Pseudomonadati</taxon>
        <taxon>Pseudomonadota</taxon>
        <taxon>Alphaproteobacteria</taxon>
        <taxon>Hyphomicrobiales</taxon>
        <taxon>Phyllobacteriaceae</taxon>
        <taxon>Ollibium</taxon>
    </lineage>
</organism>
<dbReference type="Pfam" id="PF03781">
    <property type="entry name" value="FGE-sulfatase"/>
    <property type="match status" value="1"/>
</dbReference>
<dbReference type="SUPFAM" id="SSF56436">
    <property type="entry name" value="C-type lectin-like"/>
    <property type="match status" value="1"/>
</dbReference>
<feature type="chain" id="PRO_5045464083" evidence="1">
    <location>
        <begin position="18"/>
        <end position="291"/>
    </location>
</feature>
<dbReference type="PANTHER" id="PTHR23150">
    <property type="entry name" value="SULFATASE MODIFYING FACTOR 1, 2"/>
    <property type="match status" value="1"/>
</dbReference>
<dbReference type="Gene3D" id="3.90.1580.10">
    <property type="entry name" value="paralog of FGE (formylglycine-generating enzyme)"/>
    <property type="match status" value="1"/>
</dbReference>
<dbReference type="PANTHER" id="PTHR23150:SF19">
    <property type="entry name" value="FORMYLGLYCINE-GENERATING ENZYME"/>
    <property type="match status" value="1"/>
</dbReference>
<evidence type="ECO:0000256" key="1">
    <source>
        <dbReference type="SAM" id="SignalP"/>
    </source>
</evidence>
<feature type="domain" description="Sulfatase-modifying factor enzyme-like" evidence="2">
    <location>
        <begin position="42"/>
        <end position="273"/>
    </location>
</feature>
<dbReference type="Proteomes" id="UP000306441">
    <property type="component" value="Unassembled WGS sequence"/>
</dbReference>
<proteinExistence type="predicted"/>
<dbReference type="InterPro" id="IPR005532">
    <property type="entry name" value="SUMF_dom"/>
</dbReference>